<keyword evidence="3" id="KW-0597">Phosphoprotein</keyword>
<protein>
    <recommendedName>
        <fullName evidence="7">Alpha-D-phosphohexomutase alpha/beta/alpha domain-containing protein</fullName>
    </recommendedName>
</protein>
<organism evidence="8 9">
    <name type="scientific">Euroglyphus maynei</name>
    <name type="common">Mayne's house dust mite</name>
    <dbReference type="NCBI Taxonomy" id="6958"/>
    <lineage>
        <taxon>Eukaryota</taxon>
        <taxon>Metazoa</taxon>
        <taxon>Ecdysozoa</taxon>
        <taxon>Arthropoda</taxon>
        <taxon>Chelicerata</taxon>
        <taxon>Arachnida</taxon>
        <taxon>Acari</taxon>
        <taxon>Acariformes</taxon>
        <taxon>Sarcoptiformes</taxon>
        <taxon>Astigmata</taxon>
        <taxon>Psoroptidia</taxon>
        <taxon>Analgoidea</taxon>
        <taxon>Pyroglyphidae</taxon>
        <taxon>Pyroglyphinae</taxon>
        <taxon>Euroglyphus</taxon>
    </lineage>
</organism>
<evidence type="ECO:0000256" key="5">
    <source>
        <dbReference type="ARBA" id="ARBA00022842"/>
    </source>
</evidence>
<evidence type="ECO:0000256" key="2">
    <source>
        <dbReference type="ARBA" id="ARBA00010231"/>
    </source>
</evidence>
<dbReference type="Proteomes" id="UP000194236">
    <property type="component" value="Unassembled WGS sequence"/>
</dbReference>
<proteinExistence type="inferred from homology"/>
<dbReference type="Gene3D" id="3.40.120.10">
    <property type="entry name" value="Alpha-D-Glucose-1,6-Bisphosphate, subunit A, domain 3"/>
    <property type="match status" value="1"/>
</dbReference>
<comment type="cofactor">
    <cofactor evidence="1">
        <name>Mg(2+)</name>
        <dbReference type="ChEBI" id="CHEBI:18420"/>
    </cofactor>
</comment>
<evidence type="ECO:0000256" key="4">
    <source>
        <dbReference type="ARBA" id="ARBA00022723"/>
    </source>
</evidence>
<dbReference type="EMBL" id="MUJZ01003869">
    <property type="protein sequence ID" value="OTF83396.1"/>
    <property type="molecule type" value="Genomic_DNA"/>
</dbReference>
<keyword evidence="9" id="KW-1185">Reference proteome</keyword>
<dbReference type="GO" id="GO:0005975">
    <property type="term" value="P:carbohydrate metabolic process"/>
    <property type="evidence" value="ECO:0007669"/>
    <property type="project" value="InterPro"/>
</dbReference>
<accession>A0A1Y3BV06</accession>
<dbReference type="PANTHER" id="PTHR43771">
    <property type="entry name" value="PHOSPHOMANNOMUTASE"/>
    <property type="match status" value="1"/>
</dbReference>
<dbReference type="InterPro" id="IPR005844">
    <property type="entry name" value="A-D-PHexomutase_a/b/a-I"/>
</dbReference>
<dbReference type="OrthoDB" id="14210at2759"/>
<keyword evidence="5" id="KW-0460">Magnesium</keyword>
<sequence>RGELGKELNPEIAYRIGRAYGTFLKPGKIVVGGDVRLTSEELKMSLANGLRDAGTDVVDIGLS</sequence>
<keyword evidence="6" id="KW-0413">Isomerase</keyword>
<dbReference type="GO" id="GO:0016868">
    <property type="term" value="F:intramolecular phosphotransferase activity"/>
    <property type="evidence" value="ECO:0007669"/>
    <property type="project" value="InterPro"/>
</dbReference>
<evidence type="ECO:0000313" key="9">
    <source>
        <dbReference type="Proteomes" id="UP000194236"/>
    </source>
</evidence>
<evidence type="ECO:0000259" key="7">
    <source>
        <dbReference type="Pfam" id="PF02878"/>
    </source>
</evidence>
<dbReference type="PANTHER" id="PTHR43771:SF1">
    <property type="entry name" value="PHOSPHOMANNOMUTASE"/>
    <property type="match status" value="1"/>
</dbReference>
<name>A0A1Y3BV06_EURMA</name>
<dbReference type="Pfam" id="PF02878">
    <property type="entry name" value="PGM_PMM_I"/>
    <property type="match status" value="1"/>
</dbReference>
<reference evidence="8 9" key="1">
    <citation type="submission" date="2017-03" db="EMBL/GenBank/DDBJ databases">
        <title>Genome Survey of Euroglyphus maynei.</title>
        <authorList>
            <person name="Arlian L.G."/>
            <person name="Morgan M.S."/>
            <person name="Rider S.D."/>
        </authorList>
    </citation>
    <scope>NUCLEOTIDE SEQUENCE [LARGE SCALE GENOMIC DNA]</scope>
    <source>
        <strain evidence="8">Arlian Lab</strain>
        <tissue evidence="8">Whole body</tissue>
    </source>
</reference>
<comment type="similarity">
    <text evidence="2">Belongs to the phosphohexose mutase family.</text>
</comment>
<feature type="domain" description="Alpha-D-phosphohexomutase alpha/beta/alpha" evidence="7">
    <location>
        <begin position="1"/>
        <end position="62"/>
    </location>
</feature>
<evidence type="ECO:0000256" key="1">
    <source>
        <dbReference type="ARBA" id="ARBA00001946"/>
    </source>
</evidence>
<feature type="non-terminal residue" evidence="8">
    <location>
        <position position="63"/>
    </location>
</feature>
<dbReference type="InterPro" id="IPR016055">
    <property type="entry name" value="A-D-PHexomutase_a/b/a-I/II/III"/>
</dbReference>
<feature type="non-terminal residue" evidence="8">
    <location>
        <position position="1"/>
    </location>
</feature>
<dbReference type="SUPFAM" id="SSF53738">
    <property type="entry name" value="Phosphoglucomutase, first 3 domains"/>
    <property type="match status" value="1"/>
</dbReference>
<dbReference type="AlphaFoldDB" id="A0A1Y3BV06"/>
<dbReference type="GO" id="GO:0046872">
    <property type="term" value="F:metal ion binding"/>
    <property type="evidence" value="ECO:0007669"/>
    <property type="project" value="UniProtKB-KW"/>
</dbReference>
<keyword evidence="4" id="KW-0479">Metal-binding</keyword>
<evidence type="ECO:0000313" key="8">
    <source>
        <dbReference type="EMBL" id="OTF83396.1"/>
    </source>
</evidence>
<gene>
    <name evidence="8" type="ORF">BLA29_015596</name>
</gene>
<evidence type="ECO:0000256" key="6">
    <source>
        <dbReference type="ARBA" id="ARBA00023235"/>
    </source>
</evidence>
<comment type="caution">
    <text evidence="8">The sequence shown here is derived from an EMBL/GenBank/DDBJ whole genome shotgun (WGS) entry which is preliminary data.</text>
</comment>
<evidence type="ECO:0000256" key="3">
    <source>
        <dbReference type="ARBA" id="ARBA00022553"/>
    </source>
</evidence>